<dbReference type="OrthoDB" id="2395610at2759"/>
<protein>
    <submittedName>
        <fullName evidence="1">11674_t:CDS:1</fullName>
    </submittedName>
</protein>
<name>A0A9N9NPL7_9GLOM</name>
<keyword evidence="2" id="KW-1185">Reference proteome</keyword>
<proteinExistence type="predicted"/>
<dbReference type="Proteomes" id="UP000789508">
    <property type="component" value="Unassembled WGS sequence"/>
</dbReference>
<reference evidence="1" key="1">
    <citation type="submission" date="2021-06" db="EMBL/GenBank/DDBJ databases">
        <authorList>
            <person name="Kallberg Y."/>
            <person name="Tangrot J."/>
            <person name="Rosling A."/>
        </authorList>
    </citation>
    <scope>NUCLEOTIDE SEQUENCE</scope>
    <source>
        <strain evidence="1">FL130A</strain>
    </source>
</reference>
<feature type="non-terminal residue" evidence="1">
    <location>
        <position position="98"/>
    </location>
</feature>
<organism evidence="1 2">
    <name type="scientific">Ambispora leptoticha</name>
    <dbReference type="NCBI Taxonomy" id="144679"/>
    <lineage>
        <taxon>Eukaryota</taxon>
        <taxon>Fungi</taxon>
        <taxon>Fungi incertae sedis</taxon>
        <taxon>Mucoromycota</taxon>
        <taxon>Glomeromycotina</taxon>
        <taxon>Glomeromycetes</taxon>
        <taxon>Archaeosporales</taxon>
        <taxon>Ambisporaceae</taxon>
        <taxon>Ambispora</taxon>
    </lineage>
</organism>
<gene>
    <name evidence="1" type="ORF">ALEPTO_LOCUS13339</name>
</gene>
<feature type="non-terminal residue" evidence="1">
    <location>
        <position position="1"/>
    </location>
</feature>
<comment type="caution">
    <text evidence="1">The sequence shown here is derived from an EMBL/GenBank/DDBJ whole genome shotgun (WGS) entry which is preliminary data.</text>
</comment>
<evidence type="ECO:0000313" key="2">
    <source>
        <dbReference type="Proteomes" id="UP000789508"/>
    </source>
</evidence>
<accession>A0A9N9NPL7</accession>
<dbReference type="EMBL" id="CAJVPS010041276">
    <property type="protein sequence ID" value="CAG8751978.1"/>
    <property type="molecule type" value="Genomic_DNA"/>
</dbReference>
<dbReference type="AlphaFoldDB" id="A0A9N9NPL7"/>
<sequence>LLIESYEYEQVYVPEILKELHNLVPAMNDYFNLVPTVKRQIEESELTFILYESFVLPNKERVRATKNFYNELMFSNVSIHIDPEQDEFKKFDRFCFAK</sequence>
<evidence type="ECO:0000313" key="1">
    <source>
        <dbReference type="EMBL" id="CAG8751978.1"/>
    </source>
</evidence>